<dbReference type="RefSeq" id="WP_009678596.1">
    <property type="nucleotide sequence ID" value="NZ_AEUD01000004.1"/>
</dbReference>
<dbReference type="Pfam" id="PF01022">
    <property type="entry name" value="HTH_5"/>
    <property type="match status" value="1"/>
</dbReference>
<comment type="caution">
    <text evidence="5">The sequence shown here is derived from an EMBL/GenBank/DDBJ whole genome shotgun (WGS) entry which is preliminary data.</text>
</comment>
<dbReference type="PANTHER" id="PTHR33154">
    <property type="entry name" value="TRANSCRIPTIONAL REGULATOR, ARSR FAMILY"/>
    <property type="match status" value="1"/>
</dbReference>
<evidence type="ECO:0000313" key="5">
    <source>
        <dbReference type="EMBL" id="EGD55923.1"/>
    </source>
</evidence>
<reference evidence="5 6" key="1">
    <citation type="journal article" date="2011" name="J. Bacteriol.">
        <title>Draft Genome Sequence of Gordonia neofelifaecis NRRL B-59395, a Cholesterol-Degrading Actinomycete.</title>
        <authorList>
            <person name="Ge F."/>
            <person name="Li W."/>
            <person name="Chen G."/>
            <person name="Liu Y."/>
            <person name="Zhang G."/>
            <person name="Yong B."/>
            <person name="Wang Q."/>
            <person name="Wang N."/>
            <person name="Huang Z."/>
            <person name="Li W."/>
            <person name="Wang J."/>
            <person name="Wu C."/>
            <person name="Xie Q."/>
            <person name="Liu G."/>
        </authorList>
    </citation>
    <scope>NUCLEOTIDE SEQUENCE [LARGE SCALE GENOMIC DNA]</scope>
    <source>
        <strain evidence="5 6">NRRL B-59395</strain>
    </source>
</reference>
<dbReference type="CDD" id="cd00090">
    <property type="entry name" value="HTH_ARSR"/>
    <property type="match status" value="1"/>
</dbReference>
<evidence type="ECO:0000256" key="3">
    <source>
        <dbReference type="ARBA" id="ARBA00023163"/>
    </source>
</evidence>
<dbReference type="OrthoDB" id="9806976at2"/>
<dbReference type="AlphaFoldDB" id="F1YH08"/>
<dbReference type="Proteomes" id="UP000035065">
    <property type="component" value="Unassembled WGS sequence"/>
</dbReference>
<sequence length="119" mass="13123">MDVFAALADPVRRSLLLRLRRGSARVVDLAADHSISRPAVSKHLRILTDAGLVDAVPSGRERHYHLVSSGVDPVQSYLDQLRRAAPPIPEHALDGLDIEVRRTSRECRSTPPDTKENTA</sequence>
<dbReference type="GO" id="GO:0003700">
    <property type="term" value="F:DNA-binding transcription factor activity"/>
    <property type="evidence" value="ECO:0007669"/>
    <property type="project" value="InterPro"/>
</dbReference>
<name>F1YH08_9ACTN</name>
<evidence type="ECO:0000256" key="2">
    <source>
        <dbReference type="ARBA" id="ARBA00023125"/>
    </source>
</evidence>
<dbReference type="PANTHER" id="PTHR33154:SF33">
    <property type="entry name" value="TRANSCRIPTIONAL REPRESSOR SDPR"/>
    <property type="match status" value="1"/>
</dbReference>
<dbReference type="InterPro" id="IPR001845">
    <property type="entry name" value="HTH_ArsR_DNA-bd_dom"/>
</dbReference>
<dbReference type="STRING" id="644548.SCNU_06775"/>
<keyword evidence="2" id="KW-0238">DNA-binding</keyword>
<keyword evidence="1" id="KW-0805">Transcription regulation</keyword>
<dbReference type="eggNOG" id="COG0640">
    <property type="taxonomic scope" value="Bacteria"/>
</dbReference>
<keyword evidence="6" id="KW-1185">Reference proteome</keyword>
<dbReference type="SUPFAM" id="SSF46785">
    <property type="entry name" value="Winged helix' DNA-binding domain"/>
    <property type="match status" value="1"/>
</dbReference>
<dbReference type="SMART" id="SM00418">
    <property type="entry name" value="HTH_ARSR"/>
    <property type="match status" value="1"/>
</dbReference>
<dbReference type="PRINTS" id="PR00778">
    <property type="entry name" value="HTHARSR"/>
</dbReference>
<dbReference type="EMBL" id="AEUD01000004">
    <property type="protein sequence ID" value="EGD55923.1"/>
    <property type="molecule type" value="Genomic_DNA"/>
</dbReference>
<evidence type="ECO:0000256" key="1">
    <source>
        <dbReference type="ARBA" id="ARBA00023015"/>
    </source>
</evidence>
<evidence type="ECO:0000313" key="6">
    <source>
        <dbReference type="Proteomes" id="UP000035065"/>
    </source>
</evidence>
<dbReference type="NCBIfam" id="NF033788">
    <property type="entry name" value="HTH_metalloreg"/>
    <property type="match status" value="1"/>
</dbReference>
<keyword evidence="3" id="KW-0804">Transcription</keyword>
<dbReference type="GO" id="GO:0003677">
    <property type="term" value="F:DNA binding"/>
    <property type="evidence" value="ECO:0007669"/>
    <property type="project" value="UniProtKB-KW"/>
</dbReference>
<organism evidence="5 6">
    <name type="scientific">Gordonia neofelifaecis NRRL B-59395</name>
    <dbReference type="NCBI Taxonomy" id="644548"/>
    <lineage>
        <taxon>Bacteria</taxon>
        <taxon>Bacillati</taxon>
        <taxon>Actinomycetota</taxon>
        <taxon>Actinomycetes</taxon>
        <taxon>Mycobacteriales</taxon>
        <taxon>Gordoniaceae</taxon>
        <taxon>Gordonia</taxon>
    </lineage>
</organism>
<dbReference type="InterPro" id="IPR051081">
    <property type="entry name" value="HTH_MetalResp_TranReg"/>
</dbReference>
<protein>
    <submittedName>
        <fullName evidence="5">ArsR family transcriptional regulator</fullName>
    </submittedName>
</protein>
<proteinExistence type="predicted"/>
<dbReference type="InterPro" id="IPR011991">
    <property type="entry name" value="ArsR-like_HTH"/>
</dbReference>
<feature type="domain" description="HTH arsR-type" evidence="4">
    <location>
        <begin position="1"/>
        <end position="86"/>
    </location>
</feature>
<accession>F1YH08</accession>
<dbReference type="InterPro" id="IPR036390">
    <property type="entry name" value="WH_DNA-bd_sf"/>
</dbReference>
<dbReference type="InterPro" id="IPR036388">
    <property type="entry name" value="WH-like_DNA-bd_sf"/>
</dbReference>
<evidence type="ECO:0000259" key="4">
    <source>
        <dbReference type="PROSITE" id="PS50987"/>
    </source>
</evidence>
<dbReference type="PROSITE" id="PS50987">
    <property type="entry name" value="HTH_ARSR_2"/>
    <property type="match status" value="1"/>
</dbReference>
<dbReference type="Gene3D" id="1.10.10.10">
    <property type="entry name" value="Winged helix-like DNA-binding domain superfamily/Winged helix DNA-binding domain"/>
    <property type="match status" value="1"/>
</dbReference>
<gene>
    <name evidence="5" type="ORF">SCNU_06775</name>
</gene>